<evidence type="ECO:0000313" key="10">
    <source>
        <dbReference type="EMBL" id="MDR6225164.1"/>
    </source>
</evidence>
<gene>
    <name evidence="10" type="ORF">JOE21_001155</name>
</gene>
<evidence type="ECO:0000256" key="2">
    <source>
        <dbReference type="ARBA" id="ARBA00005988"/>
    </source>
</evidence>
<dbReference type="PANTHER" id="PTHR11705">
    <property type="entry name" value="PROTEASE FAMILY M14 CARBOXYPEPTIDASE A,B"/>
    <property type="match status" value="1"/>
</dbReference>
<keyword evidence="11" id="KW-1185">Reference proteome</keyword>
<dbReference type="SUPFAM" id="SSF53187">
    <property type="entry name" value="Zn-dependent exopeptidases"/>
    <property type="match status" value="1"/>
</dbReference>
<feature type="active site" description="Proton donor/acceptor" evidence="7">
    <location>
        <position position="655"/>
    </location>
</feature>
<dbReference type="Pfam" id="PF13290">
    <property type="entry name" value="CHB_HEX_C_1"/>
    <property type="match status" value="1"/>
</dbReference>
<evidence type="ECO:0000259" key="9">
    <source>
        <dbReference type="PROSITE" id="PS52035"/>
    </source>
</evidence>
<reference evidence="10 11" key="1">
    <citation type="submission" date="2023-07" db="EMBL/GenBank/DDBJ databases">
        <title>Genomic Encyclopedia of Type Strains, Phase IV (KMG-IV): sequencing the most valuable type-strain genomes for metagenomic binning, comparative biology and taxonomic classification.</title>
        <authorList>
            <person name="Goeker M."/>
        </authorList>
    </citation>
    <scope>NUCLEOTIDE SEQUENCE [LARGE SCALE GENOMIC DNA]</scope>
    <source>
        <strain evidence="10 11">DSM 45903</strain>
    </source>
</reference>
<keyword evidence="3" id="KW-0645">Protease</keyword>
<dbReference type="InterPro" id="IPR059177">
    <property type="entry name" value="GH29D-like_dom"/>
</dbReference>
<name>A0ABU1IMH9_9BACL</name>
<keyword evidence="4" id="KW-0378">Hydrolase</keyword>
<keyword evidence="6" id="KW-0482">Metalloprotease</keyword>
<organism evidence="10 11">
    <name type="scientific">Desmospora profundinema</name>
    <dbReference type="NCBI Taxonomy" id="1571184"/>
    <lineage>
        <taxon>Bacteria</taxon>
        <taxon>Bacillati</taxon>
        <taxon>Bacillota</taxon>
        <taxon>Bacilli</taxon>
        <taxon>Bacillales</taxon>
        <taxon>Thermoactinomycetaceae</taxon>
        <taxon>Desmospora</taxon>
    </lineage>
</organism>
<dbReference type="Pfam" id="PF00246">
    <property type="entry name" value="Peptidase_M14"/>
    <property type="match status" value="1"/>
</dbReference>
<evidence type="ECO:0000256" key="3">
    <source>
        <dbReference type="ARBA" id="ARBA00022670"/>
    </source>
</evidence>
<evidence type="ECO:0000313" key="11">
    <source>
        <dbReference type="Proteomes" id="UP001185012"/>
    </source>
</evidence>
<dbReference type="PANTHER" id="PTHR11705:SF143">
    <property type="entry name" value="SLL0236 PROTEIN"/>
    <property type="match status" value="1"/>
</dbReference>
<comment type="caution">
    <text evidence="10">The sequence shown here is derived from an EMBL/GenBank/DDBJ whole genome shotgun (WGS) entry which is preliminary data.</text>
</comment>
<proteinExistence type="inferred from homology"/>
<dbReference type="SMART" id="SM00631">
    <property type="entry name" value="Zn_pept"/>
    <property type="match status" value="1"/>
</dbReference>
<evidence type="ECO:0000256" key="5">
    <source>
        <dbReference type="ARBA" id="ARBA00022833"/>
    </source>
</evidence>
<keyword evidence="5" id="KW-0862">Zinc</keyword>
<dbReference type="EMBL" id="JAVDQG010000002">
    <property type="protein sequence ID" value="MDR6225164.1"/>
    <property type="molecule type" value="Genomic_DNA"/>
</dbReference>
<comment type="cofactor">
    <cofactor evidence="1">
        <name>Zn(2+)</name>
        <dbReference type="ChEBI" id="CHEBI:29105"/>
    </cofactor>
</comment>
<feature type="region of interest" description="Disordered" evidence="8">
    <location>
        <begin position="216"/>
        <end position="236"/>
    </location>
</feature>
<comment type="similarity">
    <text evidence="2 7">Belongs to the peptidase M14 family.</text>
</comment>
<evidence type="ECO:0000256" key="6">
    <source>
        <dbReference type="ARBA" id="ARBA00023049"/>
    </source>
</evidence>
<dbReference type="InterPro" id="IPR000834">
    <property type="entry name" value="Peptidase_M14"/>
</dbReference>
<evidence type="ECO:0000256" key="4">
    <source>
        <dbReference type="ARBA" id="ARBA00022801"/>
    </source>
</evidence>
<accession>A0ABU1IMH9</accession>
<evidence type="ECO:0000256" key="7">
    <source>
        <dbReference type="PROSITE-ProRule" id="PRU01379"/>
    </source>
</evidence>
<protein>
    <recommendedName>
        <fullName evidence="9">Peptidase M14 domain-containing protein</fullName>
    </recommendedName>
</protein>
<dbReference type="Gene3D" id="3.40.630.10">
    <property type="entry name" value="Zn peptidases"/>
    <property type="match status" value="1"/>
</dbReference>
<feature type="compositionally biased region" description="Polar residues" evidence="8">
    <location>
        <begin position="216"/>
        <end position="229"/>
    </location>
</feature>
<dbReference type="PROSITE" id="PS52035">
    <property type="entry name" value="PEPTIDASE_M14"/>
    <property type="match status" value="1"/>
</dbReference>
<evidence type="ECO:0000256" key="1">
    <source>
        <dbReference type="ARBA" id="ARBA00001947"/>
    </source>
</evidence>
<dbReference type="RefSeq" id="WP_309863444.1">
    <property type="nucleotide sequence ID" value="NZ_JAVDQG010000002.1"/>
</dbReference>
<feature type="domain" description="Peptidase M14" evidence="9">
    <location>
        <begin position="370"/>
        <end position="698"/>
    </location>
</feature>
<evidence type="ECO:0000256" key="8">
    <source>
        <dbReference type="SAM" id="MobiDB-lite"/>
    </source>
</evidence>
<sequence>MRFPRGTARWIGFVLLMVMVAGLAIPPSMGDGMDADSGLGEPEEASVVRIEVPDREAMNGLLRDGVDLAEYLQETSGGIQLDAVVTPSELEELAARPEVEVIETLFTRKDWEERLEERKETVVREQRVSVMAVDQVTILRAEWFQNDTGTFLSLEAKTDAGIRPDVALTAQWNAGEGTTIDAGGTATMQRFVDAGQYLYHRMLVPVENVPTRVKVSSNEGGEVTGSVSQWLGGKKPNPENPHYVKDFISHYMTPTEIDQRLEAVVAEFPEIAEIVELPNQTEGYRRKSQVIVGSRAESAVVVTSKVWGHEGGNDWAIEVKDPGKPNQELSMDVAKRRITVELATDASGVPVTTAAQLVEALNRDAGDVIKAHLYRGNPGAGVVQPQGLTQLDNHLNAPDSVSREPFTVKAVRIGKHRDGSRLGVLAYSQEHAREWVTPLVSVETIERLLRNYAHDKETRRLVDNLDIFIIPTVNPDGAHYSFYDYNMQRKNMRNDCDEGSADPGYRNRWGIDINRNYAEGSLFDGYTGGSSNCLSDVYSGRSELSEHESRNVIELANQNPNITFAMNIHSYGGYFMWSPGAYKANGRETLPRPTLGEEAFFWGSSERILSAIQEHRGTVIQPGRTGPVADVLYSAAGNSADHLWYQNDIFAWNFEVGADRWNPEMKRWEPVGFQPAFEEGHAEAMEFSNGLIEMMRVALDFNKDKKPPRSHVTPKPGRYKKSVEVQFQVNEPATIFYTTDGSRPTFDSPRYQSSGVREGGETLTFNRTTELKWFAVDAAGNIERNYNPNGKKHNYRRATFTIR</sequence>
<dbReference type="Proteomes" id="UP001185012">
    <property type="component" value="Unassembled WGS sequence"/>
</dbReference>